<feature type="signal peptide" evidence="4">
    <location>
        <begin position="1"/>
        <end position="19"/>
    </location>
</feature>
<evidence type="ECO:0000259" key="5">
    <source>
        <dbReference type="PROSITE" id="PS51164"/>
    </source>
</evidence>
<dbReference type="OrthoDB" id="443402at2759"/>
<protein>
    <recommendedName>
        <fullName evidence="5">CBM1 domain-containing protein</fullName>
    </recommendedName>
</protein>
<feature type="domain" description="CBM1" evidence="5">
    <location>
        <begin position="313"/>
        <end position="349"/>
    </location>
</feature>
<dbReference type="InterPro" id="IPR000254">
    <property type="entry name" value="CBD"/>
</dbReference>
<keyword evidence="7" id="KW-1185">Reference proteome</keyword>
<dbReference type="Pfam" id="PF18271">
    <property type="entry name" value="GH131_N"/>
    <property type="match status" value="1"/>
</dbReference>
<evidence type="ECO:0000256" key="3">
    <source>
        <dbReference type="SAM" id="MobiDB-lite"/>
    </source>
</evidence>
<proteinExistence type="predicted"/>
<dbReference type="InParanoid" id="A0A507AQ38"/>
<organism evidence="6 7">
    <name type="scientific">Thyridium curvatum</name>
    <dbReference type="NCBI Taxonomy" id="1093900"/>
    <lineage>
        <taxon>Eukaryota</taxon>
        <taxon>Fungi</taxon>
        <taxon>Dikarya</taxon>
        <taxon>Ascomycota</taxon>
        <taxon>Pezizomycotina</taxon>
        <taxon>Sordariomycetes</taxon>
        <taxon>Sordariomycetidae</taxon>
        <taxon>Thyridiales</taxon>
        <taxon>Thyridiaceae</taxon>
        <taxon>Thyridium</taxon>
    </lineage>
</organism>
<dbReference type="InterPro" id="IPR056884">
    <property type="entry name" value="NPHP3-like_N"/>
</dbReference>
<feature type="compositionally biased region" description="Low complexity" evidence="3">
    <location>
        <begin position="271"/>
        <end position="308"/>
    </location>
</feature>
<reference evidence="6 7" key="1">
    <citation type="submission" date="2019-06" db="EMBL/GenBank/DDBJ databases">
        <title>Draft genome sequence of the filamentous fungus Phialemoniopsis curvata isolated from diesel fuel.</title>
        <authorList>
            <person name="Varaljay V.A."/>
            <person name="Lyon W.J."/>
            <person name="Crouch A.L."/>
            <person name="Drake C.E."/>
            <person name="Hollomon J.M."/>
            <person name="Nadeau L.J."/>
            <person name="Nunn H.S."/>
            <person name="Stevenson B.S."/>
            <person name="Bojanowski C.L."/>
            <person name="Crookes-Goodson W.J."/>
        </authorList>
    </citation>
    <scope>NUCLEOTIDE SEQUENCE [LARGE SCALE GENOMIC DNA]</scope>
    <source>
        <strain evidence="6 7">D216</strain>
    </source>
</reference>
<dbReference type="Gene3D" id="3.40.50.300">
    <property type="entry name" value="P-loop containing nucleotide triphosphate hydrolases"/>
    <property type="match status" value="1"/>
</dbReference>
<dbReference type="PANTHER" id="PTHR34612">
    <property type="entry name" value="GH131_N DOMAIN-CONTAINING PROTEIN"/>
    <property type="match status" value="1"/>
</dbReference>
<dbReference type="EMBL" id="SKBQ01000076">
    <property type="protein sequence ID" value="TPX08604.1"/>
    <property type="molecule type" value="Genomic_DNA"/>
</dbReference>
<dbReference type="STRING" id="1093900.A0A507AQ38"/>
<dbReference type="Gene3D" id="2.60.120.1160">
    <property type="match status" value="1"/>
</dbReference>
<dbReference type="Proteomes" id="UP000319257">
    <property type="component" value="Unassembled WGS sequence"/>
</dbReference>
<feature type="compositionally biased region" description="Basic and acidic residues" evidence="3">
    <location>
        <begin position="657"/>
        <end position="669"/>
    </location>
</feature>
<dbReference type="GO" id="GO:0005975">
    <property type="term" value="P:carbohydrate metabolic process"/>
    <property type="evidence" value="ECO:0007669"/>
    <property type="project" value="InterPro"/>
</dbReference>
<dbReference type="InterPro" id="IPR041524">
    <property type="entry name" value="GH131_N"/>
</dbReference>
<evidence type="ECO:0000256" key="4">
    <source>
        <dbReference type="SAM" id="SignalP"/>
    </source>
</evidence>
<evidence type="ECO:0000256" key="2">
    <source>
        <dbReference type="ARBA" id="ARBA00022737"/>
    </source>
</evidence>
<dbReference type="GO" id="GO:0005576">
    <property type="term" value="C:extracellular region"/>
    <property type="evidence" value="ECO:0007669"/>
    <property type="project" value="InterPro"/>
</dbReference>
<feature type="compositionally biased region" description="Basic and acidic residues" evidence="3">
    <location>
        <begin position="1154"/>
        <end position="1163"/>
    </location>
</feature>
<feature type="chain" id="PRO_5021419258" description="CBM1 domain-containing protein" evidence="4">
    <location>
        <begin position="20"/>
        <end position="2004"/>
    </location>
</feature>
<feature type="region of interest" description="Disordered" evidence="3">
    <location>
        <begin position="1148"/>
        <end position="1178"/>
    </location>
</feature>
<name>A0A507AQ38_9PEZI</name>
<comment type="caution">
    <text evidence="6">The sequence shown here is derived from an EMBL/GenBank/DDBJ whole genome shotgun (WGS) entry which is preliminary data.</text>
</comment>
<accession>A0A507AQ38</accession>
<dbReference type="RefSeq" id="XP_030990315.1">
    <property type="nucleotide sequence ID" value="XM_031144960.1"/>
</dbReference>
<feature type="region of interest" description="Disordered" evidence="3">
    <location>
        <begin position="264"/>
        <end position="308"/>
    </location>
</feature>
<feature type="region of interest" description="Disordered" evidence="3">
    <location>
        <begin position="645"/>
        <end position="669"/>
    </location>
</feature>
<evidence type="ECO:0000313" key="7">
    <source>
        <dbReference type="Proteomes" id="UP000319257"/>
    </source>
</evidence>
<dbReference type="SUPFAM" id="SSF52540">
    <property type="entry name" value="P-loop containing nucleoside triphosphate hydrolases"/>
    <property type="match status" value="1"/>
</dbReference>
<keyword evidence="2" id="KW-0677">Repeat</keyword>
<gene>
    <name evidence="6" type="ORF">E0L32_009943</name>
</gene>
<dbReference type="GO" id="GO:0030248">
    <property type="term" value="F:cellulose binding"/>
    <property type="evidence" value="ECO:0007669"/>
    <property type="project" value="InterPro"/>
</dbReference>
<dbReference type="PROSITE" id="PS51164">
    <property type="entry name" value="CBM1_2"/>
    <property type="match status" value="1"/>
</dbReference>
<dbReference type="PANTHER" id="PTHR34612:SF6">
    <property type="entry name" value="GLYCOSIDE HYDROLASE 131 CATALYTIC N-TERMINAL DOMAIN-CONTAINING PROTEIN"/>
    <property type="match status" value="1"/>
</dbReference>
<dbReference type="Pfam" id="PF00734">
    <property type="entry name" value="CBM_1"/>
    <property type="match status" value="1"/>
</dbReference>
<dbReference type="SMART" id="SM00236">
    <property type="entry name" value="fCBD"/>
    <property type="match status" value="1"/>
</dbReference>
<evidence type="ECO:0000256" key="1">
    <source>
        <dbReference type="ARBA" id="ARBA00022729"/>
    </source>
</evidence>
<evidence type="ECO:0000313" key="6">
    <source>
        <dbReference type="EMBL" id="TPX08604.1"/>
    </source>
</evidence>
<feature type="region of interest" description="Disordered" evidence="3">
    <location>
        <begin position="1221"/>
        <end position="1245"/>
    </location>
</feature>
<sequence>MKSPALVTLGVALIATASAGTVLWDGRFNDMISSADLNNWSWSNQVGPYQYYIHGPSSVSSYVNLSPSYKNPADGGSKQGAKITLDKTSFWNGQNMRRTELIPQTSAAINKGKVFYHFSLMRKGTNPPSIYREHQIAFFESHFTELKAGWLSGAPGVSDTLLRWCIGGSTKWSTEWAADVWHNVAYEIDFSANTVGFWHSTGSEALAQVVAPQSASVSSNGADWHVGVLELPRDGYADADEDLYWSGVYIESGSITTCVSGPGCPGGGNSSGPDPTTTTAPSQTTLVTSTKPPPSTQATTSVAPTTSSTPGGCTASHWAQCGGNGFKGCTVCEAGYTCKFSNDYYKEVRTRRHAANYFNIVEQELEWLMPLADRGCAPCEYLFTKGNHNLMWMPGIVLIGYRQILQVFVKDRSQYPEELHTYVEDGDYPTGNTGSELALSKVKPWMERCRNEHAECQQGRSNGMPTRILFIEDPLKPKVRLVENPPIQPYAFLSHRWMDVTEGSKLLRDNGSEFQEEPPDLFYPLLRNAVEATYRLGFHDGSCGSKGLFSSSVDDRDQTTTVVVPGGVEVSFRDEISHPISPSPGTLELITNPDKYPLQQRGWVFQERMISRNIVHFTDRELVWEYRRAVWCECRSQETLLAEAKRREPPLGTESDLTARTRGSERPADRRDLSNWRSIVENYTRAKLSRESDRLPALAGIAQRFAEVQGWETYLAGLFLDSEGFQALLLGSVVPGGHVARSHPCELPSWSWASVPGPVSASVPPLAGKCIVRIVSHQLTPGYHTFGTPQEASLVLQGFCGLGVLCYEPGSNEPGLVATSLQMKLRPMSFEICPDFLVTLPGERYIEAGFELVAIIFTVNVKTYLPAMDAVSLASSILTFIDISYKVLRGAYEVHTSATGSLKEFAQIRTVIDDLEQATLELKAPTGGQVDPVLAQLALNCNALSGELLGKLRKLESKSHGSWNSFVIAIASMRKQKEILALENRLSEYRQEILLRLAMHTFKEHSALRKKLEDIYHSSQKLANKHAEQLQFVRGDILNELSRSLERLSIEPTDRQSPRLRQKASQDTLAPAVEDASTLTDPEADLSCDLRTLTEQMQRLESLMHSIPNENHVLRKLYFNSLSQPEVMHRDTVSDTYQWILQGLEDDSSSRAVQRKESTETPRRSKSPMLEYQLASPTESLVEKHKSLMELKKERLAVITRSVPDAPRSAYLDSMLGEEDAALSDDELSGRPEGLSINDDNVGNAQDEDREATECGARHQAAEALNRFLTQSHGTLFIHGKPGCGKSTLMKFLGRNPIVEHTLHEWASGRRVIIVRAYVWRSDDVLLRSLPGFHRSILYQILSQCPDLTAQVFGNFGPAELPEAEEIQLPQLAAAFERLVSLCSADESRAFCLFIDGLDELTNHLGRGDNVLYRELAQELVRWAQAPNIKILCSARPYNVFLDIFRPAGPMIEFHTLTRSDIVEFARWKFATSLEEENLCEARETCLDLVETIADRAEGVFLWASIAVRSLLNIAFEDADEECLRETLRLCSSDLETLVDQMLERVDRSAVIRARSNTLLYIAVHNPYNQPLNSLVYSWLHDMKWFTDPLCQFPFDREHKPYTESEIAARFERTKRLLHQLTQGLLEPREVPDASPYFRYRVDFFHRSVRDHLRESWNSGARANPFATHAAEVEAYSRLRSAETTFVSVPNGPVEHKSTVEILRSLFENTFWWFNDCAHTHPVPFDCLQQFEYASLGPRRKPHATQLAMISAVPATPWTDVAFLGVMLVGGEHSWRWHTTIGRGCSFLHWAAYWRQGHYVIERMERDPGLELDDDHGLDLLLSASLGSDVRLTRYLLDKGRRPEGRAVISMWSGTVKTMTTTTSVWLVLLRDFANNVNNYCWKRKSGAAWPHHLTVAWLERLAQIIEAYLGHGARRGVVFHVTNKKGELCVAGLPELLETFKPSNQLSLERRLQEGPAADPLARERFANHRKVSANDLLREVWVMRGVEVDGESLICEFLVDVF</sequence>
<dbReference type="InterPro" id="IPR035971">
    <property type="entry name" value="CBD_sf"/>
</dbReference>
<dbReference type="GeneID" id="41977390"/>
<dbReference type="SUPFAM" id="SSF57180">
    <property type="entry name" value="Cellulose-binding domain"/>
    <property type="match status" value="1"/>
</dbReference>
<dbReference type="InterPro" id="IPR027417">
    <property type="entry name" value="P-loop_NTPase"/>
</dbReference>
<feature type="region of interest" description="Disordered" evidence="3">
    <location>
        <begin position="1049"/>
        <end position="1078"/>
    </location>
</feature>
<keyword evidence="1 4" id="KW-0732">Signal</keyword>
<dbReference type="Pfam" id="PF24883">
    <property type="entry name" value="NPHP3_N"/>
    <property type="match status" value="1"/>
</dbReference>